<dbReference type="Proteomes" id="UP000696413">
    <property type="component" value="Unassembled WGS sequence"/>
</dbReference>
<dbReference type="RefSeq" id="WP_214313714.1">
    <property type="nucleotide sequence ID" value="NZ_JAHBOJ010000037.1"/>
</dbReference>
<sequence length="281" mass="30566">MTKADARVCGRICFDAFAAIARQHGFPRDFQTEALSTGLLATLIEHPRFFGVVAEVDGQVVGSNFLDERTTIGSVGPVSVAPWIQDRGIGNVLMRAVLDRAVIKRLSGIRLMQAAYHSRSLSLYTKLGFVTRDSYAVMQGVAPLRQGSAPAVPVVRPALPSDLSACNSLCRGVYGFDRLEEIRDAIGSNVARVVVRDGRISAYTTGIGLFGHSVAEDDEGLRVLILTSDEIGGTGFLLPTRNDRLLRQCLREGFRIVSLMNMMTIGEYRQLQGSFLPSVGF</sequence>
<gene>
    <name evidence="2" type="ORF">KL859_22430</name>
</gene>
<reference evidence="2 3" key="1">
    <citation type="submission" date="2021-05" db="EMBL/GenBank/DDBJ databases">
        <title>Draft Genome Sequences of Clinical Respiratory Isolates of Mycobacterium goodii Recovered in Ireland.</title>
        <authorList>
            <person name="Flanagan P.R."/>
            <person name="Mok S."/>
            <person name="Roycroft E."/>
            <person name="Rogers T.R."/>
            <person name="Fitzgibbon M."/>
        </authorList>
    </citation>
    <scope>NUCLEOTIDE SEQUENCE [LARGE SCALE GENOMIC DNA]</scope>
    <source>
        <strain evidence="2 3">14IE55</strain>
    </source>
</reference>
<accession>A0ABS6HSE5</accession>
<organism evidence="2 3">
    <name type="scientific">Mycolicibacterium goodii</name>
    <name type="common">Mycobacterium goodii</name>
    <dbReference type="NCBI Taxonomy" id="134601"/>
    <lineage>
        <taxon>Bacteria</taxon>
        <taxon>Bacillati</taxon>
        <taxon>Actinomycetota</taxon>
        <taxon>Actinomycetes</taxon>
        <taxon>Mycobacteriales</taxon>
        <taxon>Mycobacteriaceae</taxon>
        <taxon>Mycolicibacterium</taxon>
    </lineage>
</organism>
<keyword evidence="3" id="KW-1185">Reference proteome</keyword>
<dbReference type="Gene3D" id="3.40.630.30">
    <property type="match status" value="1"/>
</dbReference>
<evidence type="ECO:0000313" key="2">
    <source>
        <dbReference type="EMBL" id="MBU8825616.1"/>
    </source>
</evidence>
<evidence type="ECO:0000259" key="1">
    <source>
        <dbReference type="PROSITE" id="PS51186"/>
    </source>
</evidence>
<dbReference type="CDD" id="cd04301">
    <property type="entry name" value="NAT_SF"/>
    <property type="match status" value="1"/>
</dbReference>
<dbReference type="SUPFAM" id="SSF55729">
    <property type="entry name" value="Acyl-CoA N-acyltransferases (Nat)"/>
    <property type="match status" value="1"/>
</dbReference>
<dbReference type="Pfam" id="PF00583">
    <property type="entry name" value="Acetyltransf_1"/>
    <property type="match status" value="1"/>
</dbReference>
<protein>
    <submittedName>
        <fullName evidence="2">GNAT family N-acetyltransferase</fullName>
    </submittedName>
</protein>
<proteinExistence type="predicted"/>
<name>A0ABS6HSE5_MYCGD</name>
<dbReference type="PROSITE" id="PS51186">
    <property type="entry name" value="GNAT"/>
    <property type="match status" value="1"/>
</dbReference>
<dbReference type="InterPro" id="IPR016181">
    <property type="entry name" value="Acyl_CoA_acyltransferase"/>
</dbReference>
<dbReference type="EMBL" id="JAHBOM010000018">
    <property type="protein sequence ID" value="MBU8825616.1"/>
    <property type="molecule type" value="Genomic_DNA"/>
</dbReference>
<feature type="domain" description="N-acetyltransferase" evidence="1">
    <location>
        <begin position="1"/>
        <end position="159"/>
    </location>
</feature>
<comment type="caution">
    <text evidence="2">The sequence shown here is derived from an EMBL/GenBank/DDBJ whole genome shotgun (WGS) entry which is preliminary data.</text>
</comment>
<evidence type="ECO:0000313" key="3">
    <source>
        <dbReference type="Proteomes" id="UP000696413"/>
    </source>
</evidence>
<dbReference type="InterPro" id="IPR000182">
    <property type="entry name" value="GNAT_dom"/>
</dbReference>